<dbReference type="EMBL" id="JACWMX010000010">
    <property type="protein sequence ID" value="MBD1395231.1"/>
    <property type="molecule type" value="Genomic_DNA"/>
</dbReference>
<dbReference type="PROSITE" id="PS50109">
    <property type="entry name" value="HIS_KIN"/>
    <property type="match status" value="1"/>
</dbReference>
<dbReference type="InterPro" id="IPR004358">
    <property type="entry name" value="Sig_transdc_His_kin-like_C"/>
</dbReference>
<dbReference type="Gene3D" id="3.30.450.20">
    <property type="entry name" value="PAS domain"/>
    <property type="match status" value="3"/>
</dbReference>
<evidence type="ECO:0000256" key="2">
    <source>
        <dbReference type="ARBA" id="ARBA00012438"/>
    </source>
</evidence>
<organism evidence="9 10">
    <name type="scientific">Mucilaginibacter glaciei</name>
    <dbReference type="NCBI Taxonomy" id="2772109"/>
    <lineage>
        <taxon>Bacteria</taxon>
        <taxon>Pseudomonadati</taxon>
        <taxon>Bacteroidota</taxon>
        <taxon>Sphingobacteriia</taxon>
        <taxon>Sphingobacteriales</taxon>
        <taxon>Sphingobacteriaceae</taxon>
        <taxon>Mucilaginibacter</taxon>
    </lineage>
</organism>
<dbReference type="SUPFAM" id="SSF55874">
    <property type="entry name" value="ATPase domain of HSP90 chaperone/DNA topoisomerase II/histidine kinase"/>
    <property type="match status" value="1"/>
</dbReference>
<dbReference type="AlphaFoldDB" id="A0A926S800"/>
<evidence type="ECO:0000313" key="10">
    <source>
        <dbReference type="Proteomes" id="UP000619078"/>
    </source>
</evidence>
<evidence type="ECO:0000256" key="3">
    <source>
        <dbReference type="ARBA" id="ARBA00022553"/>
    </source>
</evidence>
<dbReference type="InterPro" id="IPR036097">
    <property type="entry name" value="HisK_dim/P_sf"/>
</dbReference>
<dbReference type="InterPro" id="IPR003661">
    <property type="entry name" value="HisK_dim/P_dom"/>
</dbReference>
<feature type="domain" description="PAC" evidence="8">
    <location>
        <begin position="207"/>
        <end position="258"/>
    </location>
</feature>
<dbReference type="Pfam" id="PF08448">
    <property type="entry name" value="PAS_4"/>
    <property type="match status" value="1"/>
</dbReference>
<dbReference type="SUPFAM" id="SSF52172">
    <property type="entry name" value="CheY-like"/>
    <property type="match status" value="1"/>
</dbReference>
<dbReference type="PANTHER" id="PTHR45339:SF1">
    <property type="entry name" value="HYBRID SIGNAL TRANSDUCTION HISTIDINE KINASE J"/>
    <property type="match status" value="1"/>
</dbReference>
<dbReference type="Pfam" id="PF13426">
    <property type="entry name" value="PAS_9"/>
    <property type="match status" value="1"/>
</dbReference>
<evidence type="ECO:0000259" key="6">
    <source>
        <dbReference type="PROSITE" id="PS50109"/>
    </source>
</evidence>
<dbReference type="Gene3D" id="3.40.50.2300">
    <property type="match status" value="1"/>
</dbReference>
<dbReference type="Pfam" id="PF00072">
    <property type="entry name" value="Response_reg"/>
    <property type="match status" value="1"/>
</dbReference>
<evidence type="ECO:0000256" key="5">
    <source>
        <dbReference type="PROSITE-ProRule" id="PRU00169"/>
    </source>
</evidence>
<gene>
    <name evidence="9" type="ORF">IDJ76_19155</name>
</gene>
<name>A0A926S800_9SPHI</name>
<dbReference type="Gene3D" id="2.10.70.100">
    <property type="match status" value="1"/>
</dbReference>
<dbReference type="PANTHER" id="PTHR45339">
    <property type="entry name" value="HYBRID SIGNAL TRANSDUCTION HISTIDINE KINASE J"/>
    <property type="match status" value="1"/>
</dbReference>
<dbReference type="CDD" id="cd00082">
    <property type="entry name" value="HisKA"/>
    <property type="match status" value="1"/>
</dbReference>
<dbReference type="SUPFAM" id="SSF55785">
    <property type="entry name" value="PYP-like sensor domain (PAS domain)"/>
    <property type="match status" value="3"/>
</dbReference>
<feature type="domain" description="PAC" evidence="8">
    <location>
        <begin position="331"/>
        <end position="383"/>
    </location>
</feature>
<dbReference type="RefSeq" id="WP_191165659.1">
    <property type="nucleotide sequence ID" value="NZ_JACWMX010000010.1"/>
</dbReference>
<dbReference type="Gene3D" id="3.30.565.10">
    <property type="entry name" value="Histidine kinase-like ATPase, C-terminal domain"/>
    <property type="match status" value="1"/>
</dbReference>
<dbReference type="Pfam" id="PF00512">
    <property type="entry name" value="HisKA"/>
    <property type="match status" value="1"/>
</dbReference>
<dbReference type="NCBIfam" id="TIGR00229">
    <property type="entry name" value="sensory_box"/>
    <property type="match status" value="3"/>
</dbReference>
<dbReference type="InterPro" id="IPR036890">
    <property type="entry name" value="HATPase_C_sf"/>
</dbReference>
<comment type="catalytic activity">
    <reaction evidence="1">
        <text>ATP + protein L-histidine = ADP + protein N-phospho-L-histidine.</text>
        <dbReference type="EC" id="2.7.13.3"/>
    </reaction>
</comment>
<evidence type="ECO:0000256" key="4">
    <source>
        <dbReference type="ARBA" id="ARBA00023012"/>
    </source>
</evidence>
<sequence length="767" mass="87183">MYVAGQPNIQDNYQTGYWEWDMTGQVPFSNPALLRALGYSETELATDPDWQVKVPDSDKQQFLISLQNHVKSRGQVVFAQEVRFLNLHGKTEYFLFTGKVIKWNVYNEPLSMRIIYINITAQKEAEKEILRLKDFLDKTTQVAMVGGWELDMATEQVTWSGVTRQIFGVPESFVPERTSATTFFKEGFDRDSLKQAFVEAVTEGKTYDLELRIINTRGEERWTRTIGQPEFKNGKCVRLNGIFQDITNHKQDQERLATKNQQLEKFINAAPVSIAMFDREMRYMAASHIWMASYKLDVTTIIGKSHYDVFFEIPDVWREYLKRGLAGEVIKIEEDSFIRRDGKQEWLRWEIRPWFEAPGVVGGIIMFTELITERKLVKEELIRARDLAEEAVLAKSRFLSVMSHEIRTPMNAVIGFTNLLLNDPRPDQLEYLKPLKFSADNLMVIINDILSLSKAEEGKIELENVAFDLGELIQNIYATNKPFTNDKRLSFIVNYDSRVPGLIIGDPVRLGQIITNLVNNAIKFTATGKITIVVKVLREDSGMVELNFAVKDSGIGIPGDKQAYIFQLFTQASSETTRQYGGTGLGLAICQRLAELMGGKITVQSEPGEGSVFSFTLMFPKGRPAMAKETAVDAKKLTGTLKGLSILITEDNPLNVMLLKRYLQQWGAECDVAENGEIALTMVKLKNYNLVLMDVQMPVMDGYETTRAIRNLPEQRYADMPIIALTANVLADVRETILASGMNDGLSKPFNVNELYEMINRIKNRIF</sequence>
<protein>
    <recommendedName>
        <fullName evidence="2">histidine kinase</fullName>
        <ecNumber evidence="2">2.7.13.3</ecNumber>
    </recommendedName>
</protein>
<dbReference type="SMART" id="SM00388">
    <property type="entry name" value="HisKA"/>
    <property type="match status" value="1"/>
</dbReference>
<comment type="caution">
    <text evidence="9">The sequence shown here is derived from an EMBL/GenBank/DDBJ whole genome shotgun (WGS) entry which is preliminary data.</text>
</comment>
<dbReference type="SMART" id="SM00448">
    <property type="entry name" value="REC"/>
    <property type="match status" value="1"/>
</dbReference>
<dbReference type="SMART" id="SM00387">
    <property type="entry name" value="HATPase_c"/>
    <property type="match status" value="1"/>
</dbReference>
<dbReference type="InterPro" id="IPR035965">
    <property type="entry name" value="PAS-like_dom_sf"/>
</dbReference>
<keyword evidence="4" id="KW-0902">Two-component regulatory system</keyword>
<dbReference type="InterPro" id="IPR000014">
    <property type="entry name" value="PAS"/>
</dbReference>
<feature type="domain" description="Histidine kinase" evidence="6">
    <location>
        <begin position="401"/>
        <end position="621"/>
    </location>
</feature>
<dbReference type="FunFam" id="3.30.565.10:FF:000010">
    <property type="entry name" value="Sensor histidine kinase RcsC"/>
    <property type="match status" value="1"/>
</dbReference>
<dbReference type="InterPro" id="IPR011006">
    <property type="entry name" value="CheY-like_superfamily"/>
</dbReference>
<dbReference type="InterPro" id="IPR005467">
    <property type="entry name" value="His_kinase_dom"/>
</dbReference>
<feature type="modified residue" description="4-aspartylphosphate" evidence="5">
    <location>
        <position position="694"/>
    </location>
</feature>
<reference evidence="9" key="1">
    <citation type="submission" date="2020-09" db="EMBL/GenBank/DDBJ databases">
        <title>Novel species of Mucilaginibacter isolated from a glacier on the Tibetan Plateau.</title>
        <authorList>
            <person name="Liu Q."/>
            <person name="Xin Y.-H."/>
        </authorList>
    </citation>
    <scope>NUCLEOTIDE SEQUENCE</scope>
    <source>
        <strain evidence="9">ZB1P21</strain>
    </source>
</reference>
<dbReference type="InterPro" id="IPR013656">
    <property type="entry name" value="PAS_4"/>
</dbReference>
<evidence type="ECO:0000259" key="7">
    <source>
        <dbReference type="PROSITE" id="PS50110"/>
    </source>
</evidence>
<dbReference type="InterPro" id="IPR003594">
    <property type="entry name" value="HATPase_dom"/>
</dbReference>
<keyword evidence="10" id="KW-1185">Reference proteome</keyword>
<evidence type="ECO:0000259" key="8">
    <source>
        <dbReference type="PROSITE" id="PS50113"/>
    </source>
</evidence>
<dbReference type="PROSITE" id="PS50110">
    <property type="entry name" value="RESPONSE_REGULATORY"/>
    <property type="match status" value="1"/>
</dbReference>
<dbReference type="Proteomes" id="UP000619078">
    <property type="component" value="Unassembled WGS sequence"/>
</dbReference>
<dbReference type="Gene3D" id="1.10.287.130">
    <property type="match status" value="1"/>
</dbReference>
<dbReference type="Pfam" id="PF02518">
    <property type="entry name" value="HATPase_c"/>
    <property type="match status" value="1"/>
</dbReference>
<dbReference type="PROSITE" id="PS50113">
    <property type="entry name" value="PAC"/>
    <property type="match status" value="2"/>
</dbReference>
<dbReference type="PRINTS" id="PR00344">
    <property type="entry name" value="BCTRLSENSOR"/>
</dbReference>
<dbReference type="InterPro" id="IPR000700">
    <property type="entry name" value="PAS-assoc_C"/>
</dbReference>
<evidence type="ECO:0000313" key="9">
    <source>
        <dbReference type="EMBL" id="MBD1395231.1"/>
    </source>
</evidence>
<dbReference type="CDD" id="cd17546">
    <property type="entry name" value="REC_hyHK_CKI1_RcsC-like"/>
    <property type="match status" value="1"/>
</dbReference>
<dbReference type="SMART" id="SM00091">
    <property type="entry name" value="PAS"/>
    <property type="match status" value="2"/>
</dbReference>
<dbReference type="Pfam" id="PF08447">
    <property type="entry name" value="PAS_3"/>
    <property type="match status" value="1"/>
</dbReference>
<keyword evidence="3 5" id="KW-0597">Phosphoprotein</keyword>
<dbReference type="SUPFAM" id="SSF47384">
    <property type="entry name" value="Homodimeric domain of signal transducing histidine kinase"/>
    <property type="match status" value="1"/>
</dbReference>
<accession>A0A926S800</accession>
<evidence type="ECO:0000256" key="1">
    <source>
        <dbReference type="ARBA" id="ARBA00000085"/>
    </source>
</evidence>
<dbReference type="EC" id="2.7.13.3" evidence="2"/>
<proteinExistence type="predicted"/>
<dbReference type="CDD" id="cd16922">
    <property type="entry name" value="HATPase_EvgS-ArcB-TorS-like"/>
    <property type="match status" value="1"/>
</dbReference>
<dbReference type="InterPro" id="IPR001789">
    <property type="entry name" value="Sig_transdc_resp-reg_receiver"/>
</dbReference>
<dbReference type="CDD" id="cd00130">
    <property type="entry name" value="PAS"/>
    <property type="match status" value="3"/>
</dbReference>
<dbReference type="GO" id="GO:0000155">
    <property type="term" value="F:phosphorelay sensor kinase activity"/>
    <property type="evidence" value="ECO:0007669"/>
    <property type="project" value="InterPro"/>
</dbReference>
<feature type="domain" description="Response regulatory" evidence="7">
    <location>
        <begin position="645"/>
        <end position="763"/>
    </location>
</feature>
<dbReference type="InterPro" id="IPR013655">
    <property type="entry name" value="PAS_fold_3"/>
</dbReference>